<protein>
    <recommendedName>
        <fullName evidence="2">Transglycosylase SLT domain-containing protein</fullName>
    </recommendedName>
</protein>
<dbReference type="CDD" id="cd13399">
    <property type="entry name" value="Slt35-like"/>
    <property type="match status" value="1"/>
</dbReference>
<dbReference type="RefSeq" id="WP_331282910.1">
    <property type="nucleotide sequence ID" value="NZ_BAAAZO010000004.1"/>
</dbReference>
<evidence type="ECO:0000259" key="2">
    <source>
        <dbReference type="Pfam" id="PF13406"/>
    </source>
</evidence>
<dbReference type="Gene3D" id="1.10.530.10">
    <property type="match status" value="1"/>
</dbReference>
<dbReference type="EMBL" id="BAAAZO010000004">
    <property type="protein sequence ID" value="GAA3611641.1"/>
    <property type="molecule type" value="Genomic_DNA"/>
</dbReference>
<dbReference type="PANTHER" id="PTHR30163:SF8">
    <property type="entry name" value="LYTIC MUREIN TRANSGLYCOSYLASE"/>
    <property type="match status" value="1"/>
</dbReference>
<dbReference type="Pfam" id="PF13406">
    <property type="entry name" value="SLT_2"/>
    <property type="match status" value="1"/>
</dbReference>
<feature type="domain" description="Transglycosylase SLT" evidence="2">
    <location>
        <begin position="280"/>
        <end position="331"/>
    </location>
</feature>
<dbReference type="InterPro" id="IPR031304">
    <property type="entry name" value="SLT_2"/>
</dbReference>
<dbReference type="Proteomes" id="UP001501074">
    <property type="component" value="Unassembled WGS sequence"/>
</dbReference>
<proteinExistence type="predicted"/>
<reference evidence="4" key="1">
    <citation type="journal article" date="2019" name="Int. J. Syst. Evol. Microbiol.">
        <title>The Global Catalogue of Microorganisms (GCM) 10K type strain sequencing project: providing services to taxonomists for standard genome sequencing and annotation.</title>
        <authorList>
            <consortium name="The Broad Institute Genomics Platform"/>
            <consortium name="The Broad Institute Genome Sequencing Center for Infectious Disease"/>
            <person name="Wu L."/>
            <person name="Ma J."/>
        </authorList>
    </citation>
    <scope>NUCLEOTIDE SEQUENCE [LARGE SCALE GENOMIC DNA]</scope>
    <source>
        <strain evidence="4">JCM 16902</strain>
    </source>
</reference>
<feature type="coiled-coil region" evidence="1">
    <location>
        <begin position="179"/>
        <end position="233"/>
    </location>
</feature>
<dbReference type="InterPro" id="IPR023346">
    <property type="entry name" value="Lysozyme-like_dom_sf"/>
</dbReference>
<evidence type="ECO:0000313" key="4">
    <source>
        <dbReference type="Proteomes" id="UP001501074"/>
    </source>
</evidence>
<evidence type="ECO:0000256" key="1">
    <source>
        <dbReference type="SAM" id="Coils"/>
    </source>
</evidence>
<gene>
    <name evidence="3" type="ORF">GCM10022223_29710</name>
</gene>
<dbReference type="InterPro" id="IPR043426">
    <property type="entry name" value="MltB-like"/>
</dbReference>
<feature type="coiled-coil region" evidence="1">
    <location>
        <begin position="37"/>
        <end position="71"/>
    </location>
</feature>
<name>A0ABP6ZLH5_9ACTN</name>
<organism evidence="3 4">
    <name type="scientific">Kineosporia mesophila</name>
    <dbReference type="NCBI Taxonomy" id="566012"/>
    <lineage>
        <taxon>Bacteria</taxon>
        <taxon>Bacillati</taxon>
        <taxon>Actinomycetota</taxon>
        <taxon>Actinomycetes</taxon>
        <taxon>Kineosporiales</taxon>
        <taxon>Kineosporiaceae</taxon>
        <taxon>Kineosporia</taxon>
    </lineage>
</organism>
<comment type="caution">
    <text evidence="3">The sequence shown here is derived from an EMBL/GenBank/DDBJ whole genome shotgun (WGS) entry which is preliminary data.</text>
</comment>
<dbReference type="SUPFAM" id="SSF53955">
    <property type="entry name" value="Lysozyme-like"/>
    <property type="match status" value="1"/>
</dbReference>
<sequence>MSRSPLPVTGRLLLTFVIAVGVLVPAAGTARAASVNATDAERRAARARVRVDRLVDQYEEAEKAAARQLSRVSRAFSVADAASADAQRLGRLERRATVRRAQDVRAVYAAGGAAGLMATLLSADSPSDVLWRRSTNDRLLKSVLDSDQQVLHDSRAVARRATQKVAQAAAAADEQSAAMGELRQDADRARIALARAQMTLARLDRRAQEARAAQEARERIAQAQREARTRRRRATGAVTALGIPAEYQSAYQEAAGTCAGLRWTLLAAVGQVESGHGRNVGPSSAGAQGPMQFMPATFAAYGVDGDLDGVTDIQDPQDAIFSAAKYLCAGGIGRGTGDSAARDRAALLTYNRADWYVDLVLSAEQAIIARAAAVGQ</sequence>
<keyword evidence="4" id="KW-1185">Reference proteome</keyword>
<keyword evidence="1" id="KW-0175">Coiled coil</keyword>
<accession>A0ABP6ZLH5</accession>
<evidence type="ECO:0000313" key="3">
    <source>
        <dbReference type="EMBL" id="GAA3611641.1"/>
    </source>
</evidence>
<dbReference type="PANTHER" id="PTHR30163">
    <property type="entry name" value="MEMBRANE-BOUND LYTIC MUREIN TRANSGLYCOSYLASE B"/>
    <property type="match status" value="1"/>
</dbReference>